<evidence type="ECO:0000256" key="1">
    <source>
        <dbReference type="SAM" id="Phobius"/>
    </source>
</evidence>
<gene>
    <name evidence="2" type="ORF">HK103_006849</name>
</gene>
<comment type="caution">
    <text evidence="2">The sequence shown here is derived from an EMBL/GenBank/DDBJ whole genome shotgun (WGS) entry which is preliminary data.</text>
</comment>
<dbReference type="EMBL" id="JADGKB010000078">
    <property type="protein sequence ID" value="KAJ3254774.1"/>
    <property type="molecule type" value="Genomic_DNA"/>
</dbReference>
<dbReference type="Gene3D" id="3.90.550.10">
    <property type="entry name" value="Spore Coat Polysaccharide Biosynthesis Protein SpsA, Chain A"/>
    <property type="match status" value="1"/>
</dbReference>
<feature type="transmembrane region" description="Helical" evidence="1">
    <location>
        <begin position="65"/>
        <end position="84"/>
    </location>
</feature>
<accession>A0AAD5UDT6</accession>
<organism evidence="2 3">
    <name type="scientific">Boothiomyces macroporosus</name>
    <dbReference type="NCBI Taxonomy" id="261099"/>
    <lineage>
        <taxon>Eukaryota</taxon>
        <taxon>Fungi</taxon>
        <taxon>Fungi incertae sedis</taxon>
        <taxon>Chytridiomycota</taxon>
        <taxon>Chytridiomycota incertae sedis</taxon>
        <taxon>Chytridiomycetes</taxon>
        <taxon>Rhizophydiales</taxon>
        <taxon>Terramycetaceae</taxon>
        <taxon>Boothiomyces</taxon>
    </lineage>
</organism>
<dbReference type="Proteomes" id="UP001210925">
    <property type="component" value="Unassembled WGS sequence"/>
</dbReference>
<feature type="transmembrane region" description="Helical" evidence="1">
    <location>
        <begin position="123"/>
        <end position="147"/>
    </location>
</feature>
<name>A0AAD5UDT6_9FUNG</name>
<dbReference type="SUPFAM" id="SSF53448">
    <property type="entry name" value="Nucleotide-diphospho-sugar transferases"/>
    <property type="match status" value="1"/>
</dbReference>
<evidence type="ECO:0000313" key="2">
    <source>
        <dbReference type="EMBL" id="KAJ3254774.1"/>
    </source>
</evidence>
<dbReference type="InterPro" id="IPR029044">
    <property type="entry name" value="Nucleotide-diphossugar_trans"/>
</dbReference>
<keyword evidence="3" id="KW-1185">Reference proteome</keyword>
<evidence type="ECO:0000313" key="3">
    <source>
        <dbReference type="Proteomes" id="UP001210925"/>
    </source>
</evidence>
<proteinExistence type="predicted"/>
<keyword evidence="1" id="KW-0812">Transmembrane</keyword>
<sequence length="434" mass="48489">MGLLDVESGPNLSPGAEFLFSAISILLCYSLLFLFLLGLYAGFISPMIADYVPSYDKIFSQKSRVSTIIASCFVSIIILGGVVYASVDQYGFQGLNPAIFIPMLWNASHYWKTYSFLRPPTELYLYIFSVMSFEVAMAVVQCIFVSWNPPLPDAVEPAPETHVFMIVAHNSSGGIEPTLLALLKLVRPHQIYIADNGSKKQEEEDTDRLTQRLSDEYYGHRTDKPINVVHISKYGNKTLAQYATIFYLNNEIKAGRTKARIVTMIDDDVIVPSNWSYKAIDEQFKDPTKVALAYPLASSNMDDCFCAGFQDIEYLSANFMRSILDKLGGQLFASGAIATWHIQPLLKVLERHCTTFNGEDLELGCILNRLSDTNDSEKLGLSTSARIGFVADCLIRTAVPPCPVHWYDLVPASIKRKIKPEACSCGEHSFFNQR</sequence>
<feature type="transmembrane region" description="Helical" evidence="1">
    <location>
        <begin position="90"/>
        <end position="111"/>
    </location>
</feature>
<protein>
    <submittedName>
        <fullName evidence="2">Uncharacterized protein</fullName>
    </submittedName>
</protein>
<keyword evidence="1" id="KW-0472">Membrane</keyword>
<dbReference type="AlphaFoldDB" id="A0AAD5UDT6"/>
<feature type="transmembrane region" description="Helical" evidence="1">
    <location>
        <begin position="20"/>
        <end position="44"/>
    </location>
</feature>
<reference evidence="2" key="1">
    <citation type="submission" date="2020-05" db="EMBL/GenBank/DDBJ databases">
        <title>Phylogenomic resolution of chytrid fungi.</title>
        <authorList>
            <person name="Stajich J.E."/>
            <person name="Amses K."/>
            <person name="Simmons R."/>
            <person name="Seto K."/>
            <person name="Myers J."/>
            <person name="Bonds A."/>
            <person name="Quandt C.A."/>
            <person name="Barry K."/>
            <person name="Liu P."/>
            <person name="Grigoriev I."/>
            <person name="Longcore J.E."/>
            <person name="James T.Y."/>
        </authorList>
    </citation>
    <scope>NUCLEOTIDE SEQUENCE</scope>
    <source>
        <strain evidence="2">PLAUS21</strain>
    </source>
</reference>
<keyword evidence="1" id="KW-1133">Transmembrane helix</keyword>